<gene>
    <name evidence="1" type="ORF">SDC9_15670</name>
</gene>
<dbReference type="EMBL" id="VSSQ01000050">
    <property type="protein sequence ID" value="MPL69919.1"/>
    <property type="molecule type" value="Genomic_DNA"/>
</dbReference>
<protein>
    <submittedName>
        <fullName evidence="1">Uncharacterized protein</fullName>
    </submittedName>
</protein>
<name>A0A644TTF5_9ZZZZ</name>
<dbReference type="SUPFAM" id="SSF56935">
    <property type="entry name" value="Porins"/>
    <property type="match status" value="1"/>
</dbReference>
<comment type="caution">
    <text evidence="1">The sequence shown here is derived from an EMBL/GenBank/DDBJ whole genome shotgun (WGS) entry which is preliminary data.</text>
</comment>
<sequence>MKKVFPLLILFLTSLVTFSQEQVSILEKDTINDSLQVNVLPLIDENPTQFRIEMGASFGKGFFNENFVSTYIAPSVSMKVNSQSWLRAGILTGDSWINLPKNQTPPEDKAPYENRYKRNMAYVGMDFEVNPRLMVSLTAFWDNLNPMSTPNTLGIRDNLYTYGFNANLTYQISKNSYFNLGFTFIETNNPYSLLPYSYGSPMSAFNPMFSSYGHHNNFLIGAPYNW</sequence>
<reference evidence="1" key="1">
    <citation type="submission" date="2019-08" db="EMBL/GenBank/DDBJ databases">
        <authorList>
            <person name="Kucharzyk K."/>
            <person name="Murdoch R.W."/>
            <person name="Higgins S."/>
            <person name="Loffler F."/>
        </authorList>
    </citation>
    <scope>NUCLEOTIDE SEQUENCE</scope>
</reference>
<evidence type="ECO:0000313" key="1">
    <source>
        <dbReference type="EMBL" id="MPL69919.1"/>
    </source>
</evidence>
<accession>A0A644TTF5</accession>
<organism evidence="1">
    <name type="scientific">bioreactor metagenome</name>
    <dbReference type="NCBI Taxonomy" id="1076179"/>
    <lineage>
        <taxon>unclassified sequences</taxon>
        <taxon>metagenomes</taxon>
        <taxon>ecological metagenomes</taxon>
    </lineage>
</organism>
<proteinExistence type="predicted"/>
<dbReference type="AlphaFoldDB" id="A0A644TTF5"/>